<name>A0A8H3PFF2_9LECA</name>
<dbReference type="PROSITE" id="PS51387">
    <property type="entry name" value="FAD_PCMH"/>
    <property type="match status" value="1"/>
</dbReference>
<dbReference type="InterPro" id="IPR016166">
    <property type="entry name" value="FAD-bd_PCMH"/>
</dbReference>
<sequence>MIFPTSLALATSTLLVNPAEADSLNSQNGGVTLLEKNSTGFSGCRCFPGDTCWPALSEWAAFNQSLGGKLIATVPLASPCHDDPFAPFDAQLCTELQSTWFFPETHFDTSSSIMAPFFTNDSCNPFLPQDASCTLGNFISYAVNASDAKDFQKTVEFVQKNNIRLTIRNTGHDYNGKATGAGAVGIWTHNMKTMKIFDYSSLAYTGKAMRMGAGIQVVDAYQYAYDRGFVVVGGNCPTVGVAGGYTQGGGHSPLSSKFGMAADQALEWEVVTGTGEHLIASPSQNADLYWALSGGGGGTYGVVASLTVKAHPDLMTSAANLTFTNVGISPDSFWNVVETFHESLPSIVDTGTVAVFVLTNESFTVMPMQGPGVPKTHLQQLLNATLTKLDQEKIQYCKLSAPLNPCTADTDILGSAFNIGDFPTYYDSYKSFDPPWNVSQYQIGGRLIPRSLVENNVSALVQAERQIMGTGIGAIMSGVCLNVSGANTTMNSVNPEWRTAIFDAVIGT</sequence>
<dbReference type="AlphaFoldDB" id="A0A8H3PFF2"/>
<feature type="domain" description="FAD-binding PCMH-type" evidence="4">
    <location>
        <begin position="135"/>
        <end position="313"/>
    </location>
</feature>
<dbReference type="InterPro" id="IPR036318">
    <property type="entry name" value="FAD-bd_PCMH-like_sf"/>
</dbReference>
<dbReference type="OrthoDB" id="9983560at2759"/>
<evidence type="ECO:0000313" key="6">
    <source>
        <dbReference type="Proteomes" id="UP000664203"/>
    </source>
</evidence>
<reference evidence="5" key="1">
    <citation type="submission" date="2021-03" db="EMBL/GenBank/DDBJ databases">
        <authorList>
            <person name="Tagirdzhanova G."/>
        </authorList>
    </citation>
    <scope>NUCLEOTIDE SEQUENCE</scope>
</reference>
<protein>
    <recommendedName>
        <fullName evidence="4">FAD-binding PCMH-type domain-containing protein</fullName>
    </recommendedName>
</protein>
<evidence type="ECO:0000256" key="3">
    <source>
        <dbReference type="SAM" id="SignalP"/>
    </source>
</evidence>
<comment type="similarity">
    <text evidence="1">Belongs to the oxygen-dependent FAD-linked oxidoreductase family.</text>
</comment>
<dbReference type="GO" id="GO:0071949">
    <property type="term" value="F:FAD binding"/>
    <property type="evidence" value="ECO:0007669"/>
    <property type="project" value="InterPro"/>
</dbReference>
<dbReference type="GO" id="GO:0016491">
    <property type="term" value="F:oxidoreductase activity"/>
    <property type="evidence" value="ECO:0007669"/>
    <property type="project" value="UniProtKB-KW"/>
</dbReference>
<dbReference type="PANTHER" id="PTHR13878:SF91">
    <property type="entry name" value="FAD BINDING DOMAIN PROTEIN (AFU_ORTHOLOGUE AFUA_6G12070)-RELATED"/>
    <property type="match status" value="1"/>
</dbReference>
<organism evidence="5 6">
    <name type="scientific">Alectoria fallacina</name>
    <dbReference type="NCBI Taxonomy" id="1903189"/>
    <lineage>
        <taxon>Eukaryota</taxon>
        <taxon>Fungi</taxon>
        <taxon>Dikarya</taxon>
        <taxon>Ascomycota</taxon>
        <taxon>Pezizomycotina</taxon>
        <taxon>Lecanoromycetes</taxon>
        <taxon>OSLEUM clade</taxon>
        <taxon>Lecanoromycetidae</taxon>
        <taxon>Lecanorales</taxon>
        <taxon>Lecanorineae</taxon>
        <taxon>Parmeliaceae</taxon>
        <taxon>Alectoria</taxon>
    </lineage>
</organism>
<keyword evidence="3" id="KW-0732">Signal</keyword>
<dbReference type="SUPFAM" id="SSF56176">
    <property type="entry name" value="FAD-binding/transporter-associated domain-like"/>
    <property type="match status" value="1"/>
</dbReference>
<gene>
    <name evidence="5" type="ORF">ALECFALPRED_008036</name>
</gene>
<dbReference type="Pfam" id="PF01565">
    <property type="entry name" value="FAD_binding_4"/>
    <property type="match status" value="1"/>
</dbReference>
<dbReference type="Gene3D" id="3.30.465.10">
    <property type="match status" value="1"/>
</dbReference>
<evidence type="ECO:0000259" key="4">
    <source>
        <dbReference type="PROSITE" id="PS51387"/>
    </source>
</evidence>
<feature type="chain" id="PRO_5034836305" description="FAD-binding PCMH-type domain-containing protein" evidence="3">
    <location>
        <begin position="22"/>
        <end position="508"/>
    </location>
</feature>
<accession>A0A8H3PFF2</accession>
<proteinExistence type="inferred from homology"/>
<dbReference type="InterPro" id="IPR016169">
    <property type="entry name" value="FAD-bd_PCMH_sub2"/>
</dbReference>
<keyword evidence="6" id="KW-1185">Reference proteome</keyword>
<evidence type="ECO:0000256" key="2">
    <source>
        <dbReference type="ARBA" id="ARBA00023002"/>
    </source>
</evidence>
<feature type="signal peptide" evidence="3">
    <location>
        <begin position="1"/>
        <end position="21"/>
    </location>
</feature>
<dbReference type="PANTHER" id="PTHR13878">
    <property type="entry name" value="GULONOLACTONE OXIDASE"/>
    <property type="match status" value="1"/>
</dbReference>
<keyword evidence="2" id="KW-0560">Oxidoreductase</keyword>
<evidence type="ECO:0000313" key="5">
    <source>
        <dbReference type="EMBL" id="CAF9939199.1"/>
    </source>
</evidence>
<dbReference type="EMBL" id="CAJPDR010000540">
    <property type="protein sequence ID" value="CAF9939199.1"/>
    <property type="molecule type" value="Genomic_DNA"/>
</dbReference>
<dbReference type="InterPro" id="IPR006094">
    <property type="entry name" value="Oxid_FAD_bind_N"/>
</dbReference>
<evidence type="ECO:0000256" key="1">
    <source>
        <dbReference type="ARBA" id="ARBA00005466"/>
    </source>
</evidence>
<dbReference type="Proteomes" id="UP000664203">
    <property type="component" value="Unassembled WGS sequence"/>
</dbReference>
<dbReference type="InterPro" id="IPR050432">
    <property type="entry name" value="FAD-linked_Oxidoreductases_BP"/>
</dbReference>
<comment type="caution">
    <text evidence="5">The sequence shown here is derived from an EMBL/GenBank/DDBJ whole genome shotgun (WGS) entry which is preliminary data.</text>
</comment>